<dbReference type="OrthoDB" id="2445233at2759"/>
<feature type="coiled-coil region" evidence="1">
    <location>
        <begin position="47"/>
        <end position="98"/>
    </location>
</feature>
<gene>
    <name evidence="2" type="ORF">C2G38_2260488</name>
</gene>
<dbReference type="Proteomes" id="UP000266673">
    <property type="component" value="Unassembled WGS sequence"/>
</dbReference>
<protein>
    <submittedName>
        <fullName evidence="2">Uncharacterized protein</fullName>
    </submittedName>
</protein>
<organism evidence="2 3">
    <name type="scientific">Gigaspora rosea</name>
    <dbReference type="NCBI Taxonomy" id="44941"/>
    <lineage>
        <taxon>Eukaryota</taxon>
        <taxon>Fungi</taxon>
        <taxon>Fungi incertae sedis</taxon>
        <taxon>Mucoromycota</taxon>
        <taxon>Glomeromycotina</taxon>
        <taxon>Glomeromycetes</taxon>
        <taxon>Diversisporales</taxon>
        <taxon>Gigasporaceae</taxon>
        <taxon>Gigaspora</taxon>
    </lineage>
</organism>
<dbReference type="AlphaFoldDB" id="A0A397W908"/>
<keyword evidence="3" id="KW-1185">Reference proteome</keyword>
<dbReference type="EMBL" id="QKWP01000011">
    <property type="protein sequence ID" value="RIB30542.1"/>
    <property type="molecule type" value="Genomic_DNA"/>
</dbReference>
<reference evidence="2 3" key="1">
    <citation type="submission" date="2018-06" db="EMBL/GenBank/DDBJ databases">
        <title>Comparative genomics reveals the genomic features of Rhizophagus irregularis, R. cerebriforme, R. diaphanum and Gigaspora rosea, and their symbiotic lifestyle signature.</title>
        <authorList>
            <person name="Morin E."/>
            <person name="San Clemente H."/>
            <person name="Chen E.C.H."/>
            <person name="De La Providencia I."/>
            <person name="Hainaut M."/>
            <person name="Kuo A."/>
            <person name="Kohler A."/>
            <person name="Murat C."/>
            <person name="Tang N."/>
            <person name="Roy S."/>
            <person name="Loubradou J."/>
            <person name="Henrissat B."/>
            <person name="Grigoriev I.V."/>
            <person name="Corradi N."/>
            <person name="Roux C."/>
            <person name="Martin F.M."/>
        </authorList>
    </citation>
    <scope>NUCLEOTIDE SEQUENCE [LARGE SCALE GENOMIC DNA]</scope>
    <source>
        <strain evidence="2 3">DAOM 194757</strain>
    </source>
</reference>
<evidence type="ECO:0000313" key="2">
    <source>
        <dbReference type="EMBL" id="RIB30542.1"/>
    </source>
</evidence>
<evidence type="ECO:0000256" key="1">
    <source>
        <dbReference type="SAM" id="Coils"/>
    </source>
</evidence>
<name>A0A397W908_9GLOM</name>
<comment type="caution">
    <text evidence="2">The sequence shown here is derived from an EMBL/GenBank/DDBJ whole genome shotgun (WGS) entry which is preliminary data.</text>
</comment>
<proteinExistence type="predicted"/>
<sequence length="256" mass="30383">MEELQQSNQKLYEVVSQLAESNRNFEQRLYTLERVIGIREERIRYLKEELNNAIELSRQDKEELLEEISKLKRIVHKLEKENKKKDKEISNKDRLISEFDEHETKLKNRIREISKSAGNTPKAQDYTTRLVDENERLKREINMVRTNQINRINKITQQKNCITDLFCQNFALALLRYRDKLELINTQEALQNVQAWNFNENKSDSDENSLDIYNFDQNLDMGTIAKLADAIDRSLNDTAICRTVLTNQIFRYGYNS</sequence>
<evidence type="ECO:0000313" key="3">
    <source>
        <dbReference type="Proteomes" id="UP000266673"/>
    </source>
</evidence>
<keyword evidence="1" id="KW-0175">Coiled coil</keyword>
<accession>A0A397W908</accession>